<feature type="region of interest" description="Disordered" evidence="3">
    <location>
        <begin position="1"/>
        <end position="64"/>
    </location>
</feature>
<feature type="compositionally biased region" description="Acidic residues" evidence="3">
    <location>
        <begin position="205"/>
        <end position="218"/>
    </location>
</feature>
<dbReference type="InterPro" id="IPR019139">
    <property type="entry name" value="LRRFIP1/2"/>
</dbReference>
<name>A0A9D3LSM3_ANGAN</name>
<gene>
    <name evidence="4" type="ORF">ANANG_G00253080</name>
</gene>
<dbReference type="EMBL" id="JAFIRN010000014">
    <property type="protein sequence ID" value="KAG5836296.1"/>
    <property type="molecule type" value="Genomic_DNA"/>
</dbReference>
<evidence type="ECO:0000313" key="5">
    <source>
        <dbReference type="Proteomes" id="UP001044222"/>
    </source>
</evidence>
<feature type="region of interest" description="Disordered" evidence="3">
    <location>
        <begin position="117"/>
        <end position="143"/>
    </location>
</feature>
<sequence>MHSGSLEKVGTPRKRTLSRGMSEDESLRHLIKEAEGSAKRLTRTDSKLGSLKKPPQGEKQAEEDLINHFPEMLDLQESYDEVVQELRGLEVQRETLFFQVDCLQDALEGAEEMLAEARREADSANEELERERQAKRRLEESVDSLKEMVGALTEEIQRLKEERFAIPTVPVYALVTDSRPEEEGEEKREGAREEDHKEDRRKEEEPEVAVDALEEASEWVDAPDAPLTLVRLDSARAPGPRAPGGGGRDHGGGILASFFRKGREEQPAEGRPLSTPPASGRRWTRRTARRAGGREPRPSDQDPEDVHQDLRPAGAAQDEALSREAGPPGRSLSGAGRRPRRRDPDVHARRIPANRAGLGVGPSQQDVPGEDRQGSECGARDGARPPGTRSARETRRAREPKEPRLLRGVVSAALALAPGPRVAALLTEGPSETRPATPPAVRPVELHKRWHRVLCRFLLRRTQ</sequence>
<evidence type="ECO:0000256" key="3">
    <source>
        <dbReference type="SAM" id="MobiDB-lite"/>
    </source>
</evidence>
<dbReference type="Proteomes" id="UP001044222">
    <property type="component" value="Chromosome 14"/>
</dbReference>
<protein>
    <submittedName>
        <fullName evidence="4">Uncharacterized protein</fullName>
    </submittedName>
</protein>
<dbReference type="GO" id="GO:0006355">
    <property type="term" value="P:regulation of DNA-templated transcription"/>
    <property type="evidence" value="ECO:0007669"/>
    <property type="project" value="InterPro"/>
</dbReference>
<feature type="region of interest" description="Disordered" evidence="3">
    <location>
        <begin position="171"/>
        <end position="403"/>
    </location>
</feature>
<dbReference type="Gene3D" id="1.20.5.4090">
    <property type="match status" value="1"/>
</dbReference>
<evidence type="ECO:0000313" key="4">
    <source>
        <dbReference type="EMBL" id="KAG5836296.1"/>
    </source>
</evidence>
<feature type="compositionally biased region" description="Low complexity" evidence="3">
    <location>
        <begin position="326"/>
        <end position="336"/>
    </location>
</feature>
<accession>A0A9D3LSM3</accession>
<feature type="compositionally biased region" description="Basic residues" evidence="3">
    <location>
        <begin position="282"/>
        <end position="291"/>
    </location>
</feature>
<feature type="compositionally biased region" description="Basic and acidic residues" evidence="3">
    <location>
        <begin position="292"/>
        <end position="310"/>
    </location>
</feature>
<keyword evidence="5" id="KW-1185">Reference proteome</keyword>
<feature type="compositionally biased region" description="Basic and acidic residues" evidence="3">
    <location>
        <begin position="55"/>
        <end position="64"/>
    </location>
</feature>
<comment type="similarity">
    <text evidence="1">Belongs to the LRRFIP family.</text>
</comment>
<reference evidence="4" key="1">
    <citation type="submission" date="2021-01" db="EMBL/GenBank/DDBJ databases">
        <title>A chromosome-scale assembly of European eel, Anguilla anguilla.</title>
        <authorList>
            <person name="Henkel C."/>
            <person name="Jong-Raadsen S.A."/>
            <person name="Dufour S."/>
            <person name="Weltzien F.-A."/>
            <person name="Palstra A.P."/>
            <person name="Pelster B."/>
            <person name="Spaink H.P."/>
            <person name="Van Den Thillart G.E."/>
            <person name="Jansen H."/>
            <person name="Zahm M."/>
            <person name="Klopp C."/>
            <person name="Cedric C."/>
            <person name="Louis A."/>
            <person name="Berthelot C."/>
            <person name="Parey E."/>
            <person name="Roest Crollius H."/>
            <person name="Montfort J."/>
            <person name="Robinson-Rechavi M."/>
            <person name="Bucao C."/>
            <person name="Bouchez O."/>
            <person name="Gislard M."/>
            <person name="Lluch J."/>
            <person name="Milhes M."/>
            <person name="Lampietro C."/>
            <person name="Lopez Roques C."/>
            <person name="Donnadieu C."/>
            <person name="Braasch I."/>
            <person name="Desvignes T."/>
            <person name="Postlethwait J."/>
            <person name="Bobe J."/>
            <person name="Guiguen Y."/>
            <person name="Dirks R."/>
        </authorList>
    </citation>
    <scope>NUCLEOTIDE SEQUENCE</scope>
    <source>
        <strain evidence="4">Tag_6206</strain>
        <tissue evidence="4">Liver</tissue>
    </source>
</reference>
<feature type="compositionally biased region" description="Basic and acidic residues" evidence="3">
    <location>
        <begin position="390"/>
        <end position="403"/>
    </location>
</feature>
<proteinExistence type="inferred from homology"/>
<organism evidence="4 5">
    <name type="scientific">Anguilla anguilla</name>
    <name type="common">European freshwater eel</name>
    <name type="synonym">Muraena anguilla</name>
    <dbReference type="NCBI Taxonomy" id="7936"/>
    <lineage>
        <taxon>Eukaryota</taxon>
        <taxon>Metazoa</taxon>
        <taxon>Chordata</taxon>
        <taxon>Craniata</taxon>
        <taxon>Vertebrata</taxon>
        <taxon>Euteleostomi</taxon>
        <taxon>Actinopterygii</taxon>
        <taxon>Neopterygii</taxon>
        <taxon>Teleostei</taxon>
        <taxon>Anguilliformes</taxon>
        <taxon>Anguillidae</taxon>
        <taxon>Anguilla</taxon>
    </lineage>
</organism>
<evidence type="ECO:0000256" key="2">
    <source>
        <dbReference type="ARBA" id="ARBA00023054"/>
    </source>
</evidence>
<dbReference type="Pfam" id="PF09738">
    <property type="entry name" value="LRRFIP"/>
    <property type="match status" value="1"/>
</dbReference>
<evidence type="ECO:0000256" key="1">
    <source>
        <dbReference type="ARBA" id="ARBA00008275"/>
    </source>
</evidence>
<feature type="compositionally biased region" description="Basic and acidic residues" evidence="3">
    <location>
        <begin position="369"/>
        <end position="383"/>
    </location>
</feature>
<keyword evidence="2" id="KW-0175">Coiled coil</keyword>
<feature type="compositionally biased region" description="Basic and acidic residues" evidence="3">
    <location>
        <begin position="21"/>
        <end position="46"/>
    </location>
</feature>
<comment type="caution">
    <text evidence="4">The sequence shown here is derived from an EMBL/GenBank/DDBJ whole genome shotgun (WGS) entry which is preliminary data.</text>
</comment>
<feature type="compositionally biased region" description="Basic and acidic residues" evidence="3">
    <location>
        <begin position="178"/>
        <end position="204"/>
    </location>
</feature>
<dbReference type="AlphaFoldDB" id="A0A9D3LSM3"/>